<keyword evidence="4" id="KW-1185">Reference proteome</keyword>
<feature type="compositionally biased region" description="Basic and acidic residues" evidence="1">
    <location>
        <begin position="1"/>
        <end position="21"/>
    </location>
</feature>
<feature type="compositionally biased region" description="Basic and acidic residues" evidence="1">
    <location>
        <begin position="1058"/>
        <end position="1073"/>
    </location>
</feature>
<feature type="region of interest" description="Disordered" evidence="1">
    <location>
        <begin position="1"/>
        <end position="144"/>
    </location>
</feature>
<reference evidence="3 4" key="1">
    <citation type="journal article" date="2017" name="Curr. Biol.">
        <title>Genome architecture and evolution of a unichromosomal asexual nematode.</title>
        <authorList>
            <person name="Fradin H."/>
            <person name="Zegar C."/>
            <person name="Gutwein M."/>
            <person name="Lucas J."/>
            <person name="Kovtun M."/>
            <person name="Corcoran D."/>
            <person name="Baugh L.R."/>
            <person name="Kiontke K."/>
            <person name="Gunsalus K."/>
            <person name="Fitch D.H."/>
            <person name="Piano F."/>
        </authorList>
    </citation>
    <scope>NUCLEOTIDE SEQUENCE [LARGE SCALE GENOMIC DNA]</scope>
    <source>
        <strain evidence="3">PF1309</strain>
    </source>
</reference>
<feature type="compositionally biased region" description="Basic and acidic residues" evidence="1">
    <location>
        <begin position="83"/>
        <end position="106"/>
    </location>
</feature>
<dbReference type="EMBL" id="LIAE01007905">
    <property type="protein sequence ID" value="PAV76346.1"/>
    <property type="molecule type" value="Genomic_DNA"/>
</dbReference>
<dbReference type="PANTHER" id="PTHR13402:SF6">
    <property type="entry name" value="SECRETORY 16, ISOFORM I"/>
    <property type="match status" value="1"/>
</dbReference>
<feature type="compositionally biased region" description="Basic and acidic residues" evidence="1">
    <location>
        <begin position="733"/>
        <end position="767"/>
    </location>
</feature>
<feature type="compositionally biased region" description="Low complexity" evidence="1">
    <location>
        <begin position="22"/>
        <end position="37"/>
    </location>
</feature>
<dbReference type="Proteomes" id="UP000218231">
    <property type="component" value="Unassembled WGS sequence"/>
</dbReference>
<evidence type="ECO:0000313" key="4">
    <source>
        <dbReference type="Proteomes" id="UP000218231"/>
    </source>
</evidence>
<feature type="compositionally biased region" description="Basic and acidic residues" evidence="1">
    <location>
        <begin position="1091"/>
        <end position="1102"/>
    </location>
</feature>
<dbReference type="PANTHER" id="PTHR13402">
    <property type="entry name" value="RGPR-RELATED"/>
    <property type="match status" value="1"/>
</dbReference>
<feature type="domain" description="Edg1 TPR repeats region" evidence="2">
    <location>
        <begin position="145"/>
        <end position="544"/>
    </location>
</feature>
<feature type="compositionally biased region" description="Basic and acidic residues" evidence="1">
    <location>
        <begin position="1271"/>
        <end position="1287"/>
    </location>
</feature>
<feature type="compositionally biased region" description="Low complexity" evidence="1">
    <location>
        <begin position="1074"/>
        <end position="1084"/>
    </location>
</feature>
<accession>A0A2A2KQT1</accession>
<feature type="compositionally biased region" description="Polar residues" evidence="1">
    <location>
        <begin position="1431"/>
        <end position="1447"/>
    </location>
</feature>
<comment type="caution">
    <text evidence="3">The sequence shown here is derived from an EMBL/GenBank/DDBJ whole genome shotgun (WGS) entry which is preliminary data.</text>
</comment>
<gene>
    <name evidence="3" type="ORF">WR25_21356</name>
</gene>
<feature type="compositionally biased region" description="Gly residues" evidence="1">
    <location>
        <begin position="1417"/>
        <end position="1426"/>
    </location>
</feature>
<feature type="region of interest" description="Disordered" evidence="1">
    <location>
        <begin position="733"/>
        <end position="783"/>
    </location>
</feature>
<feature type="compositionally biased region" description="Polar residues" evidence="1">
    <location>
        <begin position="1252"/>
        <end position="1265"/>
    </location>
</feature>
<feature type="compositionally biased region" description="Acidic residues" evidence="1">
    <location>
        <begin position="115"/>
        <end position="124"/>
    </location>
</feature>
<feature type="compositionally biased region" description="Polar residues" evidence="1">
    <location>
        <begin position="933"/>
        <end position="951"/>
    </location>
</feature>
<feature type="compositionally biased region" description="Basic and acidic residues" evidence="1">
    <location>
        <begin position="1459"/>
        <end position="1479"/>
    </location>
</feature>
<name>A0A2A2KQT1_9BILA</name>
<feature type="compositionally biased region" description="Basic and acidic residues" evidence="1">
    <location>
        <begin position="1354"/>
        <end position="1365"/>
    </location>
</feature>
<feature type="compositionally biased region" description="Low complexity" evidence="1">
    <location>
        <begin position="1164"/>
        <end position="1177"/>
    </location>
</feature>
<dbReference type="GO" id="GO:0012507">
    <property type="term" value="C:ER to Golgi transport vesicle membrane"/>
    <property type="evidence" value="ECO:0007669"/>
    <property type="project" value="TreeGrafter"/>
</dbReference>
<feature type="compositionally biased region" description="Low complexity" evidence="1">
    <location>
        <begin position="1192"/>
        <end position="1213"/>
    </location>
</feature>
<dbReference type="GO" id="GO:0070971">
    <property type="term" value="C:endoplasmic reticulum exit site"/>
    <property type="evidence" value="ECO:0007669"/>
    <property type="project" value="TreeGrafter"/>
</dbReference>
<proteinExistence type="predicted"/>
<organism evidence="3 4">
    <name type="scientific">Diploscapter pachys</name>
    <dbReference type="NCBI Taxonomy" id="2018661"/>
    <lineage>
        <taxon>Eukaryota</taxon>
        <taxon>Metazoa</taxon>
        <taxon>Ecdysozoa</taxon>
        <taxon>Nematoda</taxon>
        <taxon>Chromadorea</taxon>
        <taxon>Rhabditida</taxon>
        <taxon>Rhabditina</taxon>
        <taxon>Rhabditomorpha</taxon>
        <taxon>Rhabditoidea</taxon>
        <taxon>Rhabditidae</taxon>
        <taxon>Diploscapter</taxon>
    </lineage>
</organism>
<dbReference type="GO" id="GO:0070973">
    <property type="term" value="P:protein localization to endoplasmic reticulum exit site"/>
    <property type="evidence" value="ECO:0007669"/>
    <property type="project" value="TreeGrafter"/>
</dbReference>
<evidence type="ECO:0000313" key="3">
    <source>
        <dbReference type="EMBL" id="PAV76346.1"/>
    </source>
</evidence>
<dbReference type="InterPro" id="IPR056581">
    <property type="entry name" value="TPR_Edg1"/>
</dbReference>
<feature type="compositionally biased region" description="Polar residues" evidence="1">
    <location>
        <begin position="1141"/>
        <end position="1151"/>
    </location>
</feature>
<dbReference type="Pfam" id="PF24293">
    <property type="entry name" value="TPR_Edg1"/>
    <property type="match status" value="1"/>
</dbReference>
<evidence type="ECO:0000256" key="1">
    <source>
        <dbReference type="SAM" id="MobiDB-lite"/>
    </source>
</evidence>
<feature type="compositionally biased region" description="Basic and acidic residues" evidence="1">
    <location>
        <begin position="1224"/>
        <end position="1239"/>
    </location>
</feature>
<sequence length="1479" mass="167676">MDSTEKQKVEKTVEDDQHEGKQTGQTEHGQEEQQQQTDSDKLLEQSQATNEKSGKADDGQSSTQEVSGHVESESEIVQSKVTTNEESKEDEEKAGETAEKEEKGKAEASGSEETKAEEDADGELTDQKEEEQVKTDAAQTQPEPEVKLSFYDLLEQQLDTAALTAKFDSSVVSSISTWGAQVELTHEQNDNITQKFLSAFDAIHLAADDEQLVELLVLAKKFTDHFGLLHKDLFMAALCKKYTEMKDNSFQALDRHFIDFPAELTDLIRNLPDHQTVNKDKGRVDQDRDKLYWLLLLNPPEVLYRLLSHSLVNSGIVTVVNKILAHFPSLFALCTVNRETTRPFNEEPLLISVIWRIFEADPERWKREEQCTNFIYMVQSLTKQFRVEHNSKQPVSFDSSCMPPSPLLFPTDLYCLFVQQIVISNTNHLGIVLKLLHKLFQNKHGQLANFVWANQLNSENDGSEMCTPELVSCLLDVLSDTSDENYELWAEARNILQLFGHKLTAEDVVFDAEARDFLLDKLNSFPWWIKLVMVMWFSVPLNNPKVQLPPTIFLTQHTLYQENSEKIALDFAASLGEDFLRGLFELGLFDEHFALDLMERGMLQRPTDPHLTTKIASALVDTVTENSSTAARITKLTPLLCKLIQLLDSQVNIPRAVEQTVTAAIFAGLAKSTHLIVLAQAAKIALLMVEQNPQEEDHRKAVALAFVQAFCVATKEHFDVEMDILRRADREERDAALNDPESAKKLQEKTKREKEKEKEGGKEEEQSTKTAKGKKKKDDRDSQKEKGILLVKQRLENFDLVESLNVQVRKVFMDTLIITQVLEDLKMPPPFALRTLLNYVVDQLHVIEHRPVTKAIELLEKEPEKNQKVFYGYAKANVPRAAREAEERQMRELTAGLRRKSFDSIPFPQAPPPSIPATLFGSTQNPVMPKTSGVLNTAATSISPSLNTNPPDKTGNIEQDKAENTPYNQNQSQEDRSSARSSISKYSDVDNRPNKIVPGGYLKRPSEVTITRLPLVNPASASSSTNMAKVQPFRSGYDRPQFEVPGSDPGQGQSSDWDSPRNEDRPRHFEPRNDNFSNRNSNSNWQGGATSDRRYEGNDRRNFGRGGANWGDNYNQGYQSRAGGQHHRANERYNRGRTDKNYSNSNWGYSNQKKDYENPSTYKNYSNQPSSYSNSTPNDKDYTNDPYNEDPYYSNLRNSNSNDNYSNNQYNRYCSEQEGPSDYYENREDSYDGDRDNRSSSRVPSGGGHRVQTFTSKNFASNCQDYSPPDANRDRQGSGNDRDREGVDGYSQVDARAPRHQDNAYRDDWCKNCSHYDNKSQPVMETEWNGSDHAQHGQRYGQEGQDEQYNYDQTQDRRSRNDHLAPHSTHHLSPQSHFHHSDQPHPGHYARNPSPRSAYEPFDDDGTFQGDRPHSSTGGGGMGRNQGGSSNYGPQKSSPRGNHQQQYGEGHKFGAAWSDRARGREHRGNGGSRRGDYRN</sequence>
<feature type="region of interest" description="Disordered" evidence="1">
    <location>
        <begin position="1036"/>
        <end position="1300"/>
    </location>
</feature>
<protein>
    <recommendedName>
        <fullName evidence="2">Edg1 TPR repeats region domain-containing protein</fullName>
    </recommendedName>
</protein>
<feature type="compositionally biased region" description="Basic and acidic residues" evidence="1">
    <location>
        <begin position="125"/>
        <end position="134"/>
    </location>
</feature>
<dbReference type="GO" id="GO:0007030">
    <property type="term" value="P:Golgi organization"/>
    <property type="evidence" value="ECO:0007669"/>
    <property type="project" value="TreeGrafter"/>
</dbReference>
<feature type="compositionally biased region" description="Basic and acidic residues" evidence="1">
    <location>
        <begin position="1128"/>
        <end position="1140"/>
    </location>
</feature>
<feature type="region of interest" description="Disordered" evidence="1">
    <location>
        <begin position="1328"/>
        <end position="1479"/>
    </location>
</feature>
<feature type="region of interest" description="Disordered" evidence="1">
    <location>
        <begin position="901"/>
        <end position="1001"/>
    </location>
</feature>
<evidence type="ECO:0000259" key="2">
    <source>
        <dbReference type="Pfam" id="PF24293"/>
    </source>
</evidence>